<dbReference type="InterPro" id="IPR013766">
    <property type="entry name" value="Thioredoxin_domain"/>
</dbReference>
<dbReference type="Gene3D" id="3.40.30.10">
    <property type="entry name" value="Glutaredoxin"/>
    <property type="match status" value="1"/>
</dbReference>
<dbReference type="InterPro" id="IPR011990">
    <property type="entry name" value="TPR-like_helical_dom_sf"/>
</dbReference>
<dbReference type="PANTHER" id="PTHR45663:SF11">
    <property type="entry name" value="GEO12009P1"/>
    <property type="match status" value="1"/>
</dbReference>
<dbReference type="GO" id="GO:0006950">
    <property type="term" value="P:response to stress"/>
    <property type="evidence" value="ECO:0007669"/>
    <property type="project" value="UniProtKB-ARBA"/>
</dbReference>
<organism evidence="7 8">
    <name type="scientific">Marinobacter persicus</name>
    <dbReference type="NCBI Taxonomy" id="930118"/>
    <lineage>
        <taxon>Bacteria</taxon>
        <taxon>Pseudomonadati</taxon>
        <taxon>Pseudomonadota</taxon>
        <taxon>Gammaproteobacteria</taxon>
        <taxon>Pseudomonadales</taxon>
        <taxon>Marinobacteraceae</taxon>
        <taxon>Marinobacter</taxon>
    </lineage>
</organism>
<reference evidence="7 8" key="1">
    <citation type="submission" date="2016-10" db="EMBL/GenBank/DDBJ databases">
        <authorList>
            <person name="de Groot N.N."/>
        </authorList>
    </citation>
    <scope>NUCLEOTIDE SEQUENCE [LARGE SCALE GENOMIC DNA]</scope>
    <source>
        <strain evidence="7 8">IBRC-M 10445</strain>
    </source>
</reference>
<dbReference type="InterPro" id="IPR036249">
    <property type="entry name" value="Thioredoxin-like_sf"/>
</dbReference>
<gene>
    <name evidence="7" type="ORF">SAMN05216429_102279</name>
</gene>
<dbReference type="CDD" id="cd02956">
    <property type="entry name" value="ybbN"/>
    <property type="match status" value="1"/>
</dbReference>
<dbReference type="PROSITE" id="PS51352">
    <property type="entry name" value="THIOREDOXIN_2"/>
    <property type="match status" value="1"/>
</dbReference>
<accession>A0A1I3R7J6</accession>
<dbReference type="Pfam" id="PF14559">
    <property type="entry name" value="TPR_19"/>
    <property type="match status" value="1"/>
</dbReference>
<proteinExistence type="inferred from homology"/>
<name>A0A1I3R7J6_9GAMM</name>
<evidence type="ECO:0000256" key="1">
    <source>
        <dbReference type="ARBA" id="ARBA00008987"/>
    </source>
</evidence>
<dbReference type="PANTHER" id="PTHR45663">
    <property type="entry name" value="GEO12009P1"/>
    <property type="match status" value="1"/>
</dbReference>
<dbReference type="FunFam" id="3.40.30.10:FF:000001">
    <property type="entry name" value="Thioredoxin"/>
    <property type="match status" value="1"/>
</dbReference>
<dbReference type="EMBL" id="FOSC01000002">
    <property type="protein sequence ID" value="SFJ42085.1"/>
    <property type="molecule type" value="Genomic_DNA"/>
</dbReference>
<keyword evidence="4" id="KW-1015">Disulfide bond</keyword>
<dbReference type="SUPFAM" id="SSF48452">
    <property type="entry name" value="TPR-like"/>
    <property type="match status" value="1"/>
</dbReference>
<dbReference type="RefSeq" id="WP_091701646.1">
    <property type="nucleotide sequence ID" value="NZ_BMYN01000002.1"/>
</dbReference>
<evidence type="ECO:0000256" key="2">
    <source>
        <dbReference type="ARBA" id="ARBA00022448"/>
    </source>
</evidence>
<dbReference type="InterPro" id="IPR017937">
    <property type="entry name" value="Thioredoxin_CS"/>
</dbReference>
<evidence type="ECO:0000313" key="8">
    <source>
        <dbReference type="Proteomes" id="UP000199445"/>
    </source>
</evidence>
<dbReference type="GO" id="GO:0015035">
    <property type="term" value="F:protein-disulfide reductase activity"/>
    <property type="evidence" value="ECO:0007669"/>
    <property type="project" value="UniProtKB-ARBA"/>
</dbReference>
<dbReference type="Proteomes" id="UP000199445">
    <property type="component" value="Unassembled WGS sequence"/>
</dbReference>
<dbReference type="PROSITE" id="PS00194">
    <property type="entry name" value="THIOREDOXIN_1"/>
    <property type="match status" value="1"/>
</dbReference>
<dbReference type="AlphaFoldDB" id="A0A1I3R7J6"/>
<dbReference type="GO" id="GO:0005737">
    <property type="term" value="C:cytoplasm"/>
    <property type="evidence" value="ECO:0007669"/>
    <property type="project" value="TreeGrafter"/>
</dbReference>
<keyword evidence="5" id="KW-0676">Redox-active center</keyword>
<dbReference type="Gene3D" id="1.25.40.10">
    <property type="entry name" value="Tetratricopeptide repeat domain"/>
    <property type="match status" value="2"/>
</dbReference>
<dbReference type="OrthoDB" id="9790390at2"/>
<evidence type="ECO:0000259" key="6">
    <source>
        <dbReference type="PROSITE" id="PS51352"/>
    </source>
</evidence>
<sequence>MSDSPYIFDATADNFQQQVMEASAKTPVLVDVWADWCAPCKQLMPILEKLVNEYQGNLLLAKVNADQQQELTASLGVRSLPTVILVKDGQAVDGFNSALPESELRKLLEKHVEAPAEGPYEKAHSLWEAGDVDGALAIFTEMNQKDPENVDVLIDLAQLKAEKGDLETAEQVLNSLAPEDKLGHKAKQLAARVKFMQQSGELPPVAELEQKLEADPKDPEALHQLALHKILQEQNAEAMDLLIRLMQADSQYKDGVAKTTLVELFEKLGNNNPDVRTYRRKLYAMMY</sequence>
<dbReference type="Pfam" id="PF00085">
    <property type="entry name" value="Thioredoxin"/>
    <property type="match status" value="1"/>
</dbReference>
<feature type="domain" description="Thioredoxin" evidence="6">
    <location>
        <begin position="1"/>
        <end position="113"/>
    </location>
</feature>
<dbReference type="SUPFAM" id="SSF52833">
    <property type="entry name" value="Thioredoxin-like"/>
    <property type="match status" value="1"/>
</dbReference>
<keyword evidence="8" id="KW-1185">Reference proteome</keyword>
<dbReference type="PRINTS" id="PR00421">
    <property type="entry name" value="THIOREDOXIN"/>
</dbReference>
<comment type="similarity">
    <text evidence="1">Belongs to the thioredoxin family.</text>
</comment>
<evidence type="ECO:0000313" key="7">
    <source>
        <dbReference type="EMBL" id="SFJ42085.1"/>
    </source>
</evidence>
<keyword evidence="3" id="KW-0249">Electron transport</keyword>
<dbReference type="Pfam" id="PF14561">
    <property type="entry name" value="TPR_20"/>
    <property type="match status" value="1"/>
</dbReference>
<evidence type="ECO:0000256" key="5">
    <source>
        <dbReference type="ARBA" id="ARBA00023284"/>
    </source>
</evidence>
<protein>
    <submittedName>
        <fullName evidence="7">Thioredoxin</fullName>
    </submittedName>
</protein>
<keyword evidence="2" id="KW-0813">Transport</keyword>
<evidence type="ECO:0000256" key="4">
    <source>
        <dbReference type="ARBA" id="ARBA00023157"/>
    </source>
</evidence>
<evidence type="ECO:0000256" key="3">
    <source>
        <dbReference type="ARBA" id="ARBA00022982"/>
    </source>
</evidence>